<comment type="caution">
    <text evidence="2">The sequence shown here is derived from an EMBL/GenBank/DDBJ whole genome shotgun (WGS) entry which is preliminary data.</text>
</comment>
<protein>
    <submittedName>
        <fullName evidence="2">Uncharacterized protein</fullName>
    </submittedName>
</protein>
<evidence type="ECO:0000313" key="3">
    <source>
        <dbReference type="Proteomes" id="UP000790833"/>
    </source>
</evidence>
<dbReference type="AlphaFoldDB" id="A0A9P7V817"/>
<name>A0A9P7V817_9ASCO</name>
<gene>
    <name evidence="2" type="ORF">KQ657_001329</name>
</gene>
<evidence type="ECO:0000256" key="1">
    <source>
        <dbReference type="SAM" id="MobiDB-lite"/>
    </source>
</evidence>
<feature type="compositionally biased region" description="Polar residues" evidence="1">
    <location>
        <begin position="596"/>
        <end position="610"/>
    </location>
</feature>
<accession>A0A9P7V817</accession>
<sequence length="666" mass="74217">MTTLDNLIRFVDELDSRSLTLVDAVEESSRLISKMMSLTAVANEKDRAIEQMEARVDDNAMFLDLIESLMEKTYLLESTTDNSITTTTSLINLQTEYTYLKTKFTMDNARQDINIDRQSMSSSMSSVPRYSDSKRLSSLYGATDTLNRMLDYQFHSEEQTLSPLAPPQPRPTLSHQISVSNLSLKPLRCSNSSKIDKKKSKYRVSKVYNINPVAYDSVSSVFDDDTSSSIHLTPHKPIYNLPPARRLFSNATDTTLTTTSHNVMLQHNDDYNDNDGGMSEATTTEDISFTYFDNHLNQLKRKSNSLPDIGTTSDPQFGLYIDLQRGPDTRNMRNSRLKHFMSYNQFTVPEDPETVTDLNIESSDHLDAISMVSDFSYYSPDKQHDDVNDAMIFEDDDNFNRFLRKSRVDLNKVLPRPRTQSHDSIFQEPVGITTAVAVPAVAATVGATTAEAATAVTSKFHNPIDTMAMTSKAKRLSPTIEPVYSLVNGVPESTTTTTTTKSLLEKYKSSDDDDINTSPLKHKTSSGSSFQFFNLVSPSKPQPIRAPAPASAYSSSKGQLSLKETISLLVSSSPVASSSLNSTPTKIKHLKEQYRSKTNPIQIRSGSSVKRQPVRNPRTDGAHSLLSIGPNRTTLFTHGDASFFKRPVVTRFNPEALQDALSRSID</sequence>
<dbReference type="Proteomes" id="UP000790833">
    <property type="component" value="Unassembled WGS sequence"/>
</dbReference>
<organism evidence="2 3">
    <name type="scientific">Scheffersomyces spartinae</name>
    <dbReference type="NCBI Taxonomy" id="45513"/>
    <lineage>
        <taxon>Eukaryota</taxon>
        <taxon>Fungi</taxon>
        <taxon>Dikarya</taxon>
        <taxon>Ascomycota</taxon>
        <taxon>Saccharomycotina</taxon>
        <taxon>Pichiomycetes</taxon>
        <taxon>Debaryomycetaceae</taxon>
        <taxon>Scheffersomyces</taxon>
    </lineage>
</organism>
<dbReference type="GeneID" id="66114703"/>
<reference evidence="2" key="1">
    <citation type="submission" date="2021-03" db="EMBL/GenBank/DDBJ databases">
        <authorList>
            <person name="Palmer J.M."/>
        </authorList>
    </citation>
    <scope>NUCLEOTIDE SEQUENCE</scope>
    <source>
        <strain evidence="2">ARV_011</strain>
    </source>
</reference>
<keyword evidence="3" id="KW-1185">Reference proteome</keyword>
<proteinExistence type="predicted"/>
<feature type="region of interest" description="Disordered" evidence="1">
    <location>
        <begin position="596"/>
        <end position="623"/>
    </location>
</feature>
<dbReference type="EMBL" id="JAHMUF010000015">
    <property type="protein sequence ID" value="KAG7192872.1"/>
    <property type="molecule type" value="Genomic_DNA"/>
</dbReference>
<evidence type="ECO:0000313" key="2">
    <source>
        <dbReference type="EMBL" id="KAG7192872.1"/>
    </source>
</evidence>
<dbReference type="RefSeq" id="XP_043048422.1">
    <property type="nucleotide sequence ID" value="XM_043192127.1"/>
</dbReference>
<dbReference type="OrthoDB" id="4018768at2759"/>